<feature type="region of interest" description="Disordered" evidence="2">
    <location>
        <begin position="105"/>
        <end position="237"/>
    </location>
</feature>
<feature type="region of interest" description="Disordered" evidence="2">
    <location>
        <begin position="272"/>
        <end position="332"/>
    </location>
</feature>
<feature type="domain" description="FF" evidence="4">
    <location>
        <begin position="211"/>
        <end position="268"/>
    </location>
</feature>
<dbReference type="Gene3D" id="2.20.70.10">
    <property type="match status" value="2"/>
</dbReference>
<evidence type="ECO:0000256" key="1">
    <source>
        <dbReference type="ARBA" id="ARBA00022737"/>
    </source>
</evidence>
<dbReference type="InterPro" id="IPR001202">
    <property type="entry name" value="WW_dom"/>
</dbReference>
<dbReference type="InterPro" id="IPR036517">
    <property type="entry name" value="FF_domain_sf"/>
</dbReference>
<dbReference type="SMART" id="SM00456">
    <property type="entry name" value="WW"/>
    <property type="match status" value="2"/>
</dbReference>
<evidence type="ECO:0000313" key="5">
    <source>
        <dbReference type="EMBL" id="SAM01551.1"/>
    </source>
</evidence>
<accession>A0A163JIW9</accession>
<dbReference type="Proteomes" id="UP000078561">
    <property type="component" value="Unassembled WGS sequence"/>
</dbReference>
<evidence type="ECO:0000256" key="2">
    <source>
        <dbReference type="SAM" id="MobiDB-lite"/>
    </source>
</evidence>
<dbReference type="EMBL" id="LT553527">
    <property type="protein sequence ID" value="SAM01551.1"/>
    <property type="molecule type" value="Genomic_DNA"/>
</dbReference>
<dbReference type="SMART" id="SM00441">
    <property type="entry name" value="FF"/>
    <property type="match status" value="1"/>
</dbReference>
<dbReference type="GO" id="GO:0003712">
    <property type="term" value="F:transcription coregulator activity"/>
    <property type="evidence" value="ECO:0007669"/>
    <property type="project" value="TreeGrafter"/>
</dbReference>
<dbReference type="PROSITE" id="PS51676">
    <property type="entry name" value="FF"/>
    <property type="match status" value="1"/>
</dbReference>
<proteinExistence type="predicted"/>
<name>A0A163JIW9_ABSGL</name>
<dbReference type="SUPFAM" id="SSF81698">
    <property type="entry name" value="FF domain"/>
    <property type="match status" value="1"/>
</dbReference>
<feature type="domain" description="WW" evidence="3">
    <location>
        <begin position="75"/>
        <end position="102"/>
    </location>
</feature>
<evidence type="ECO:0000259" key="4">
    <source>
        <dbReference type="PROSITE" id="PS51676"/>
    </source>
</evidence>
<dbReference type="GO" id="GO:0070063">
    <property type="term" value="F:RNA polymerase binding"/>
    <property type="evidence" value="ECO:0007669"/>
    <property type="project" value="InterPro"/>
</dbReference>
<dbReference type="InterPro" id="IPR002713">
    <property type="entry name" value="FF_domain"/>
</dbReference>
<evidence type="ECO:0008006" key="7">
    <source>
        <dbReference type="Google" id="ProtNLM"/>
    </source>
</evidence>
<feature type="compositionally biased region" description="Basic residues" evidence="2">
    <location>
        <begin position="274"/>
        <end position="283"/>
    </location>
</feature>
<reference evidence="5" key="1">
    <citation type="submission" date="2016-04" db="EMBL/GenBank/DDBJ databases">
        <authorList>
            <person name="Evans L.H."/>
            <person name="Alamgir A."/>
            <person name="Owens N."/>
            <person name="Weber N.D."/>
            <person name="Virtaneva K."/>
            <person name="Barbian K."/>
            <person name="Babar A."/>
            <person name="Rosenke K."/>
        </authorList>
    </citation>
    <scope>NUCLEOTIDE SEQUENCE [LARGE SCALE GENOMIC DNA]</scope>
    <source>
        <strain evidence="5">CBS 101.48</strain>
    </source>
</reference>
<feature type="domain" description="WW" evidence="3">
    <location>
        <begin position="19"/>
        <end position="52"/>
    </location>
</feature>
<keyword evidence="6" id="KW-1185">Reference proteome</keyword>
<dbReference type="SUPFAM" id="SSF51045">
    <property type="entry name" value="WW domain"/>
    <property type="match status" value="2"/>
</dbReference>
<dbReference type="PANTHER" id="PTHR15377:SF3">
    <property type="entry name" value="WW DOMAIN-CONTAINING PROTEIN"/>
    <property type="match status" value="1"/>
</dbReference>
<dbReference type="FunCoup" id="A0A163JIW9">
    <property type="interactions" value="223"/>
</dbReference>
<dbReference type="OMA" id="PRYLGEC"/>
<dbReference type="Gene3D" id="1.10.10.440">
    <property type="entry name" value="FF domain"/>
    <property type="match status" value="1"/>
</dbReference>
<dbReference type="STRING" id="4829.A0A163JIW9"/>
<evidence type="ECO:0000259" key="3">
    <source>
        <dbReference type="PROSITE" id="PS50020"/>
    </source>
</evidence>
<dbReference type="Pfam" id="PF00397">
    <property type="entry name" value="WW"/>
    <property type="match status" value="1"/>
</dbReference>
<dbReference type="InParanoid" id="A0A163JIW9"/>
<feature type="compositionally biased region" description="Basic and acidic residues" evidence="2">
    <location>
        <begin position="207"/>
        <end position="219"/>
    </location>
</feature>
<dbReference type="AlphaFoldDB" id="A0A163JIW9"/>
<organism evidence="5">
    <name type="scientific">Absidia glauca</name>
    <name type="common">Pin mould</name>
    <dbReference type="NCBI Taxonomy" id="4829"/>
    <lineage>
        <taxon>Eukaryota</taxon>
        <taxon>Fungi</taxon>
        <taxon>Fungi incertae sedis</taxon>
        <taxon>Mucoromycota</taxon>
        <taxon>Mucoromycotina</taxon>
        <taxon>Mucoromycetes</taxon>
        <taxon>Mucorales</taxon>
        <taxon>Cunninghamellaceae</taxon>
        <taxon>Absidia</taxon>
    </lineage>
</organism>
<feature type="compositionally biased region" description="Basic and acidic residues" evidence="2">
    <location>
        <begin position="128"/>
        <end position="137"/>
    </location>
</feature>
<dbReference type="PANTHER" id="PTHR15377">
    <property type="entry name" value="TRANSCRIPTION ELONGATION REGULATOR 1"/>
    <property type="match status" value="1"/>
</dbReference>
<dbReference type="PROSITE" id="PS50020">
    <property type="entry name" value="WW_DOMAIN_2"/>
    <property type="match status" value="2"/>
</dbReference>
<dbReference type="OrthoDB" id="410044at2759"/>
<evidence type="ECO:0000313" key="6">
    <source>
        <dbReference type="Proteomes" id="UP000078561"/>
    </source>
</evidence>
<gene>
    <name evidence="5" type="primary">ABSGL_07292.1 scaffold 8717</name>
</gene>
<dbReference type="GO" id="GO:0005634">
    <property type="term" value="C:nucleus"/>
    <property type="evidence" value="ECO:0007669"/>
    <property type="project" value="TreeGrafter"/>
</dbReference>
<dbReference type="InterPro" id="IPR036020">
    <property type="entry name" value="WW_dom_sf"/>
</dbReference>
<protein>
    <recommendedName>
        <fullName evidence="7">WW domain-containing protein</fullName>
    </recommendedName>
</protein>
<keyword evidence="1" id="KW-0677">Repeat</keyword>
<feature type="compositionally biased region" description="Basic and acidic residues" evidence="2">
    <location>
        <begin position="226"/>
        <end position="237"/>
    </location>
</feature>
<dbReference type="CDD" id="cd00201">
    <property type="entry name" value="WW"/>
    <property type="match status" value="2"/>
</dbReference>
<sequence length="332" mass="38177">MHRPPPPPPPPPHFYQRPPPLPPGWIEYFTPGGHPYWFNTYNQDRTWERPLVSAKPVEQTSKSKMKRVKIPGTIWLLVTTDDGIDFYYDKATKSSVWEMPEELEDAVAQLKEGGAKRKRLDGEDDNKDEPSKRPKEDEQTEQPGDSTEMTEEDIMWQMENMDPDDLAALGYIPDEEEEQEEEKAAVTPDQPIEQQDDTSSPSPGQPPKDDQLSEEEKVEQFTQMLSEKDLTPFSSWEKELPKLIVDPRYNLVEPHNKRKSLFNNYCRVLASEKKKPHSPVRRKSFLDPSIDTRRRVPRSPTPDCHDKDVLGRLSTQGKERSSFQGGAGIQTP</sequence>
<dbReference type="Pfam" id="PF01846">
    <property type="entry name" value="FF"/>
    <property type="match status" value="1"/>
</dbReference>
<dbReference type="InterPro" id="IPR045148">
    <property type="entry name" value="TCRG1-like"/>
</dbReference>